<reference evidence="2" key="2">
    <citation type="journal article" date="2021" name="PeerJ">
        <title>Extensive microbial diversity within the chicken gut microbiome revealed by metagenomics and culture.</title>
        <authorList>
            <person name="Gilroy R."/>
            <person name="Ravi A."/>
            <person name="Getino M."/>
            <person name="Pursley I."/>
            <person name="Horton D.L."/>
            <person name="Alikhan N.F."/>
            <person name="Baker D."/>
            <person name="Gharbi K."/>
            <person name="Hall N."/>
            <person name="Watson M."/>
            <person name="Adriaenssens E.M."/>
            <person name="Foster-Nyarko E."/>
            <person name="Jarju S."/>
            <person name="Secka A."/>
            <person name="Antonio M."/>
            <person name="Oren A."/>
            <person name="Chaudhuri R.R."/>
            <person name="La Ragione R."/>
            <person name="Hildebrand F."/>
            <person name="Pallen M.J."/>
        </authorList>
    </citation>
    <scope>NUCLEOTIDE SEQUENCE</scope>
    <source>
        <strain evidence="2">CHK184-20233</strain>
    </source>
</reference>
<dbReference type="SUPFAM" id="SSF47789">
    <property type="entry name" value="C-terminal domain of RNA polymerase alpha subunit"/>
    <property type="match status" value="1"/>
</dbReference>
<dbReference type="EMBL" id="DVHC01000017">
    <property type="protein sequence ID" value="HIR58723.1"/>
    <property type="molecule type" value="Genomic_DNA"/>
</dbReference>
<sequence>MLNETKLKEMLEGNQNLKEYFDSISEEQKKLLVSELSNLEKDSVLGLSKEETKWLREITGVYGEPTELKDIVKRERAKVREQYKNGDINSSEQYQMNKKIEKTRKPSYFGNRVRVHFFEREIKETKEEISKTKKATYEKLDALGIAKTEVPSYIMAHTDDELTETFGNHSYECLVNEAALVFPKNRLKVKANMETDSEYIPFYITEDYLQPRTYNALYNKETKAADTLGDLLYMSDEELMEVRGFGAKSLEDINKFKDLLSEKYPETMEEIEHEKTKVRK</sequence>
<dbReference type="InterPro" id="IPR011260">
    <property type="entry name" value="RNAP_asu_C"/>
</dbReference>
<gene>
    <name evidence="2" type="ORF">IAB38_01605</name>
</gene>
<protein>
    <recommendedName>
        <fullName evidence="1">RNA polymerase alpha subunit C-terminal domain-containing protein</fullName>
    </recommendedName>
</protein>
<dbReference type="Gene3D" id="1.10.150.20">
    <property type="entry name" value="5' to 3' exonuclease, C-terminal subdomain"/>
    <property type="match status" value="1"/>
</dbReference>
<dbReference type="GO" id="GO:0006351">
    <property type="term" value="P:DNA-templated transcription"/>
    <property type="evidence" value="ECO:0007669"/>
    <property type="project" value="InterPro"/>
</dbReference>
<dbReference type="GO" id="GO:0003899">
    <property type="term" value="F:DNA-directed RNA polymerase activity"/>
    <property type="evidence" value="ECO:0007669"/>
    <property type="project" value="InterPro"/>
</dbReference>
<evidence type="ECO:0000313" key="3">
    <source>
        <dbReference type="Proteomes" id="UP000824232"/>
    </source>
</evidence>
<organism evidence="2 3">
    <name type="scientific">Candidatus Onthousia excrementipullorum</name>
    <dbReference type="NCBI Taxonomy" id="2840884"/>
    <lineage>
        <taxon>Bacteria</taxon>
        <taxon>Bacillati</taxon>
        <taxon>Bacillota</taxon>
        <taxon>Bacilli</taxon>
        <taxon>Candidatus Onthousia</taxon>
    </lineage>
</organism>
<dbReference type="Proteomes" id="UP000824232">
    <property type="component" value="Unassembled WGS sequence"/>
</dbReference>
<name>A0A9D1DTI9_9FIRM</name>
<reference evidence="2" key="1">
    <citation type="submission" date="2020-10" db="EMBL/GenBank/DDBJ databases">
        <authorList>
            <person name="Gilroy R."/>
        </authorList>
    </citation>
    <scope>NUCLEOTIDE SEQUENCE</scope>
    <source>
        <strain evidence="2">CHK184-20233</strain>
    </source>
</reference>
<proteinExistence type="predicted"/>
<dbReference type="GO" id="GO:0003677">
    <property type="term" value="F:DNA binding"/>
    <property type="evidence" value="ECO:0007669"/>
    <property type="project" value="InterPro"/>
</dbReference>
<evidence type="ECO:0000313" key="2">
    <source>
        <dbReference type="EMBL" id="HIR58723.1"/>
    </source>
</evidence>
<dbReference type="Pfam" id="PF03118">
    <property type="entry name" value="RNA_pol_A_CTD"/>
    <property type="match status" value="1"/>
</dbReference>
<comment type="caution">
    <text evidence="2">The sequence shown here is derived from an EMBL/GenBank/DDBJ whole genome shotgun (WGS) entry which is preliminary data.</text>
</comment>
<dbReference type="AlphaFoldDB" id="A0A9D1DTI9"/>
<feature type="domain" description="RNA polymerase alpha subunit C-terminal" evidence="1">
    <location>
        <begin position="209"/>
        <end position="255"/>
    </location>
</feature>
<accession>A0A9D1DTI9</accession>
<evidence type="ECO:0000259" key="1">
    <source>
        <dbReference type="Pfam" id="PF03118"/>
    </source>
</evidence>